<dbReference type="Proteomes" id="UP000000547">
    <property type="component" value="Chromosome"/>
</dbReference>
<name>Q481M8_COLP3</name>
<dbReference type="KEGG" id="cps:CPS_2525"/>
<sequence length="118" mass="12740">MNILKQHTVVLITLFATLVMTALPAQAALKSDNNKVLMVVSGNDQGDKQPGYEFDDFSKADTVFIINGIVVDIVSPKGGPVEANKYNPSNSYNAKVLVDKAITAKPNFKAAQDMLKTL</sequence>
<feature type="chain" id="PRO_5004234055" evidence="1">
    <location>
        <begin position="28"/>
        <end position="118"/>
    </location>
</feature>
<dbReference type="RefSeq" id="WP_011043335.1">
    <property type="nucleotide sequence ID" value="NC_003910.7"/>
</dbReference>
<feature type="signal peptide" evidence="1">
    <location>
        <begin position="1"/>
        <end position="27"/>
    </location>
</feature>
<keyword evidence="1" id="KW-0732">Signal</keyword>
<organism evidence="2 3">
    <name type="scientific">Colwellia psychrerythraea (strain 34H / ATCC BAA-681)</name>
    <name type="common">Vibrio psychroerythus</name>
    <dbReference type="NCBI Taxonomy" id="167879"/>
    <lineage>
        <taxon>Bacteria</taxon>
        <taxon>Pseudomonadati</taxon>
        <taxon>Pseudomonadota</taxon>
        <taxon>Gammaproteobacteria</taxon>
        <taxon>Alteromonadales</taxon>
        <taxon>Colwelliaceae</taxon>
        <taxon>Colwellia</taxon>
    </lineage>
</organism>
<evidence type="ECO:0000313" key="2">
    <source>
        <dbReference type="EMBL" id="AAZ27820.1"/>
    </source>
</evidence>
<accession>Q481M8</accession>
<gene>
    <name evidence="2" type="ordered locus">CPS_2525</name>
</gene>
<proteinExistence type="predicted"/>
<dbReference type="STRING" id="167879.CPS_2525"/>
<dbReference type="Gene3D" id="3.40.50.880">
    <property type="match status" value="1"/>
</dbReference>
<evidence type="ECO:0000256" key="1">
    <source>
        <dbReference type="SAM" id="SignalP"/>
    </source>
</evidence>
<dbReference type="HOGENOM" id="CLU_2069086_0_0_6"/>
<evidence type="ECO:0000313" key="3">
    <source>
        <dbReference type="Proteomes" id="UP000000547"/>
    </source>
</evidence>
<dbReference type="InterPro" id="IPR029062">
    <property type="entry name" value="Class_I_gatase-like"/>
</dbReference>
<protein>
    <submittedName>
        <fullName evidence="2">Uncharacterized protein</fullName>
    </submittedName>
</protein>
<reference evidence="2" key="1">
    <citation type="journal article" date="2005" name="Proc. Natl. Acad. Sci. U.S.A.">
        <title>The psychrophilic lifestyle as revealed by the genome sequence of Colwellia psychrerythraea 34H through genomic and proteomic analyses.</title>
        <authorList>
            <person name="Methe B.A."/>
            <person name="Nelson K.E."/>
            <person name="Deming J.W."/>
            <person name="Momen B."/>
            <person name="Melamud E."/>
            <person name="Zhang X."/>
            <person name="Moult J."/>
            <person name="Madupu R."/>
            <person name="Nelson W.C."/>
            <person name="Dodson R.J."/>
            <person name="Brinkac L.M."/>
            <person name="Daugherty S.C."/>
            <person name="Durkin A.S."/>
            <person name="DeBoy R.T."/>
            <person name="Kolonay J.F."/>
            <person name="Sullivan S.A."/>
            <person name="Zhou L."/>
            <person name="Davidsen T.M."/>
            <person name="Wu M."/>
            <person name="Huston A.L."/>
            <person name="Lewis M."/>
            <person name="Weaver B."/>
            <person name="Weidman J.F."/>
            <person name="Khouri H."/>
            <person name="Utterback T.R."/>
            <person name="Feldblyum T.V."/>
            <person name="Fraser C.M."/>
        </authorList>
    </citation>
    <scope>NUCLEOTIDE SEQUENCE [LARGE SCALE GENOMIC DNA]</scope>
    <source>
        <strain evidence="2">34H</strain>
    </source>
</reference>
<dbReference type="EMBL" id="CP000083">
    <property type="protein sequence ID" value="AAZ27820.1"/>
    <property type="molecule type" value="Genomic_DNA"/>
</dbReference>
<dbReference type="AlphaFoldDB" id="Q481M8"/>